<proteinExistence type="inferred from homology"/>
<gene>
    <name evidence="7 9" type="primary">rnpA</name>
    <name evidence="9" type="ORF">RM520_02360</name>
</gene>
<dbReference type="RefSeq" id="WP_311386837.1">
    <property type="nucleotide sequence ID" value="NZ_JAVRHU010000001.1"/>
</dbReference>
<dbReference type="InterPro" id="IPR014721">
    <property type="entry name" value="Ribsml_uS5_D2-typ_fold_subgr"/>
</dbReference>
<keyword evidence="6 7" id="KW-0694">RNA-binding</keyword>
<dbReference type="NCBIfam" id="TIGR00188">
    <property type="entry name" value="rnpA"/>
    <property type="match status" value="1"/>
</dbReference>
<evidence type="ECO:0000256" key="4">
    <source>
        <dbReference type="ARBA" id="ARBA00022759"/>
    </source>
</evidence>
<keyword evidence="3 7" id="KW-0540">Nuclease</keyword>
<dbReference type="InterPro" id="IPR000100">
    <property type="entry name" value="RNase_P"/>
</dbReference>
<dbReference type="SUPFAM" id="SSF54211">
    <property type="entry name" value="Ribosomal protein S5 domain 2-like"/>
    <property type="match status" value="1"/>
</dbReference>
<comment type="subunit">
    <text evidence="7">Consists of a catalytic RNA component (M1 or rnpB) and a protein subunit.</text>
</comment>
<comment type="caution">
    <text evidence="9">The sequence shown here is derived from an EMBL/GenBank/DDBJ whole genome shotgun (WGS) entry which is preliminary data.</text>
</comment>
<protein>
    <recommendedName>
        <fullName evidence="7 8">Ribonuclease P protein component</fullName>
        <shortName evidence="7">RNase P protein</shortName>
        <shortName evidence="7">RNaseP protein</shortName>
        <ecNumber evidence="7 8">3.1.26.5</ecNumber>
    </recommendedName>
    <alternativeName>
        <fullName evidence="7">Protein C5</fullName>
    </alternativeName>
</protein>
<organism evidence="9 10">
    <name type="scientific">Croceitalea vernalis</name>
    <dbReference type="NCBI Taxonomy" id="3075599"/>
    <lineage>
        <taxon>Bacteria</taxon>
        <taxon>Pseudomonadati</taxon>
        <taxon>Bacteroidota</taxon>
        <taxon>Flavobacteriia</taxon>
        <taxon>Flavobacteriales</taxon>
        <taxon>Flavobacteriaceae</taxon>
        <taxon>Croceitalea</taxon>
    </lineage>
</organism>
<evidence type="ECO:0000256" key="2">
    <source>
        <dbReference type="ARBA" id="ARBA00022694"/>
    </source>
</evidence>
<keyword evidence="5 7" id="KW-0378">Hydrolase</keyword>
<comment type="catalytic activity">
    <reaction evidence="7">
        <text>Endonucleolytic cleavage of RNA, removing 5'-extranucleotides from tRNA precursor.</text>
        <dbReference type="EC" id="3.1.26.5"/>
    </reaction>
</comment>
<keyword evidence="2 7" id="KW-0819">tRNA processing</keyword>
<dbReference type="PROSITE" id="PS00648">
    <property type="entry name" value="RIBONUCLEASE_P"/>
    <property type="match status" value="1"/>
</dbReference>
<evidence type="ECO:0000256" key="6">
    <source>
        <dbReference type="ARBA" id="ARBA00022884"/>
    </source>
</evidence>
<dbReference type="EMBL" id="JAVRHU010000001">
    <property type="protein sequence ID" value="MDT0620448.1"/>
    <property type="molecule type" value="Genomic_DNA"/>
</dbReference>
<evidence type="ECO:0000313" key="9">
    <source>
        <dbReference type="EMBL" id="MDT0620448.1"/>
    </source>
</evidence>
<dbReference type="InterPro" id="IPR020539">
    <property type="entry name" value="RNase_P_CS"/>
</dbReference>
<evidence type="ECO:0000256" key="7">
    <source>
        <dbReference type="HAMAP-Rule" id="MF_00227"/>
    </source>
</evidence>
<dbReference type="EC" id="3.1.26.5" evidence="7 8"/>
<sequence length="128" mass="15141">MDYSFPKREKLKSKKAIDLLFAEGKHLNNFPLKLIYLEGKKEPKVPFKTMVVAPKKSFKSAVKRNRIKRLLRESFRLNKHLVFNNIEGNYTFAILYLGKEMPEYHFIDEKMKGLLDKFLKKIAHEKAP</sequence>
<evidence type="ECO:0000256" key="1">
    <source>
        <dbReference type="ARBA" id="ARBA00002663"/>
    </source>
</evidence>
<evidence type="ECO:0000256" key="3">
    <source>
        <dbReference type="ARBA" id="ARBA00022722"/>
    </source>
</evidence>
<dbReference type="Proteomes" id="UP001250662">
    <property type="component" value="Unassembled WGS sequence"/>
</dbReference>
<dbReference type="HAMAP" id="MF_00227">
    <property type="entry name" value="RNase_P"/>
    <property type="match status" value="1"/>
</dbReference>
<accession>A0ABU3BDP3</accession>
<evidence type="ECO:0000313" key="10">
    <source>
        <dbReference type="Proteomes" id="UP001250662"/>
    </source>
</evidence>
<dbReference type="PANTHER" id="PTHR33992:SF1">
    <property type="entry name" value="RIBONUCLEASE P PROTEIN COMPONENT"/>
    <property type="match status" value="1"/>
</dbReference>
<keyword evidence="4 7" id="KW-0255">Endonuclease</keyword>
<comment type="function">
    <text evidence="1 7">RNaseP catalyzes the removal of the 5'-leader sequence from pre-tRNA to produce the mature 5'-terminus. It can also cleave other RNA substrates such as 4.5S RNA. The protein component plays an auxiliary but essential role in vivo by binding to the 5'-leader sequence and broadening the substrate specificity of the ribozyme.</text>
</comment>
<dbReference type="PANTHER" id="PTHR33992">
    <property type="entry name" value="RIBONUCLEASE P PROTEIN COMPONENT"/>
    <property type="match status" value="1"/>
</dbReference>
<dbReference type="GO" id="GO:0004526">
    <property type="term" value="F:ribonuclease P activity"/>
    <property type="evidence" value="ECO:0007669"/>
    <property type="project" value="UniProtKB-EC"/>
</dbReference>
<name>A0ABU3BDP3_9FLAO</name>
<keyword evidence="10" id="KW-1185">Reference proteome</keyword>
<dbReference type="InterPro" id="IPR020568">
    <property type="entry name" value="Ribosomal_Su5_D2-typ_SF"/>
</dbReference>
<evidence type="ECO:0000256" key="8">
    <source>
        <dbReference type="NCBIfam" id="TIGR00188"/>
    </source>
</evidence>
<evidence type="ECO:0000256" key="5">
    <source>
        <dbReference type="ARBA" id="ARBA00022801"/>
    </source>
</evidence>
<reference evidence="9 10" key="1">
    <citation type="submission" date="2023-09" db="EMBL/GenBank/DDBJ databases">
        <authorList>
            <person name="Rey-Velasco X."/>
        </authorList>
    </citation>
    <scope>NUCLEOTIDE SEQUENCE [LARGE SCALE GENOMIC DNA]</scope>
    <source>
        <strain evidence="9 10">P007</strain>
    </source>
</reference>
<dbReference type="Pfam" id="PF00825">
    <property type="entry name" value="Ribonuclease_P"/>
    <property type="match status" value="1"/>
</dbReference>
<dbReference type="Gene3D" id="3.30.230.10">
    <property type="match status" value="1"/>
</dbReference>
<comment type="similarity">
    <text evidence="7">Belongs to the RnpA family.</text>
</comment>